<gene>
    <name evidence="2" type="ORF">SMAR0320_LOCUS3922</name>
</gene>
<name>A0A7S2P739_9STRA</name>
<organism evidence="2">
    <name type="scientific">Skeletonema marinoi</name>
    <dbReference type="NCBI Taxonomy" id="267567"/>
    <lineage>
        <taxon>Eukaryota</taxon>
        <taxon>Sar</taxon>
        <taxon>Stramenopiles</taxon>
        <taxon>Ochrophyta</taxon>
        <taxon>Bacillariophyta</taxon>
        <taxon>Coscinodiscophyceae</taxon>
        <taxon>Thalassiosirophycidae</taxon>
        <taxon>Thalassiosirales</taxon>
        <taxon>Skeletonemataceae</taxon>
        <taxon>Skeletonema</taxon>
        <taxon>Skeletonema marinoi-dohrnii complex</taxon>
    </lineage>
</organism>
<proteinExistence type="predicted"/>
<keyword evidence="1" id="KW-0732">Signal</keyword>
<protein>
    <submittedName>
        <fullName evidence="2">Uncharacterized protein</fullName>
    </submittedName>
</protein>
<feature type="signal peptide" evidence="1">
    <location>
        <begin position="1"/>
        <end position="21"/>
    </location>
</feature>
<accession>A0A7S2P739</accession>
<reference evidence="2" key="1">
    <citation type="submission" date="2021-01" db="EMBL/GenBank/DDBJ databases">
        <authorList>
            <person name="Corre E."/>
            <person name="Pelletier E."/>
            <person name="Niang G."/>
            <person name="Scheremetjew M."/>
            <person name="Finn R."/>
            <person name="Kale V."/>
            <person name="Holt S."/>
            <person name="Cochrane G."/>
            <person name="Meng A."/>
            <person name="Brown T."/>
            <person name="Cohen L."/>
        </authorList>
    </citation>
    <scope>NUCLEOTIDE SEQUENCE</scope>
    <source>
        <strain evidence="2">SM1012Den-03</strain>
    </source>
</reference>
<evidence type="ECO:0000313" key="2">
    <source>
        <dbReference type="EMBL" id="CAD9582508.1"/>
    </source>
</evidence>
<sequence>MLLSSSLIAIMALASSSPAQSFSTPAFQMQRRQTTTSLHRVQTTSHPTSALKMSDFADFGSAMPDKPELSMKEKLMESATTFIVDLEARLADGVDPPPEMEALKAARDADSDEKTLALRIYELMIEQGMTYDIDAENGKLSPTQFDIKNNLDIPEVKAEFAHLYQYGMQLIARDLIDVDVAKECVKTRLIERTGKTPEEFDAWLGY</sequence>
<dbReference type="EMBL" id="HBGZ01005646">
    <property type="protein sequence ID" value="CAD9582508.1"/>
    <property type="molecule type" value="Transcribed_RNA"/>
</dbReference>
<evidence type="ECO:0000256" key="1">
    <source>
        <dbReference type="SAM" id="SignalP"/>
    </source>
</evidence>
<dbReference type="AlphaFoldDB" id="A0A7S2P739"/>
<feature type="chain" id="PRO_5031211914" evidence="1">
    <location>
        <begin position="22"/>
        <end position="206"/>
    </location>
</feature>